<feature type="transmembrane region" description="Helical" evidence="5">
    <location>
        <begin position="15"/>
        <end position="45"/>
    </location>
</feature>
<reference evidence="6 7" key="1">
    <citation type="submission" date="2019-03" db="EMBL/GenBank/DDBJ databases">
        <title>Genomic Encyclopedia of Type Strains, Phase IV (KMG-IV): sequencing the most valuable type-strain genomes for metagenomic binning, comparative biology and taxonomic classification.</title>
        <authorList>
            <person name="Goeker M."/>
        </authorList>
    </citation>
    <scope>NUCLEOTIDE SEQUENCE [LARGE SCALE GENOMIC DNA]</scope>
    <source>
        <strain evidence="6 7">DSM 10053</strain>
    </source>
</reference>
<evidence type="ECO:0000256" key="3">
    <source>
        <dbReference type="ARBA" id="ARBA00022989"/>
    </source>
</evidence>
<dbReference type="AlphaFoldDB" id="A0A4R1KKX2"/>
<dbReference type="GO" id="GO:0005886">
    <property type="term" value="C:plasma membrane"/>
    <property type="evidence" value="ECO:0007669"/>
    <property type="project" value="UniProtKB-SubCell"/>
</dbReference>
<keyword evidence="2 5" id="KW-0812">Transmembrane</keyword>
<keyword evidence="1 5" id="KW-1003">Cell membrane</keyword>
<keyword evidence="7" id="KW-1185">Reference proteome</keyword>
<dbReference type="GO" id="GO:0006106">
    <property type="term" value="P:fumarate metabolic process"/>
    <property type="evidence" value="ECO:0007669"/>
    <property type="project" value="InterPro"/>
</dbReference>
<evidence type="ECO:0000256" key="4">
    <source>
        <dbReference type="ARBA" id="ARBA00023136"/>
    </source>
</evidence>
<dbReference type="Pfam" id="PF02313">
    <property type="entry name" value="Fumarate_red_D"/>
    <property type="match status" value="1"/>
</dbReference>
<dbReference type="HAMAP" id="MF_00709">
    <property type="entry name" value="Fumarate_red_D"/>
    <property type="match status" value="1"/>
</dbReference>
<dbReference type="InterPro" id="IPR034804">
    <property type="entry name" value="SQR/QFR_C/D"/>
</dbReference>
<dbReference type="Gene3D" id="1.20.1300.10">
    <property type="entry name" value="Fumarate reductase/succinate dehydrogenase, transmembrane subunit"/>
    <property type="match status" value="1"/>
</dbReference>
<comment type="subunit">
    <text evidence="5">Part of an enzyme complex containing four subunits: a flavoprotein (FrdA), an iron-sulfur protein (FrdB), and two hydrophobic anchor proteins (FrdC and FrdD).</text>
</comment>
<dbReference type="GO" id="GO:0000104">
    <property type="term" value="F:succinate dehydrogenase activity"/>
    <property type="evidence" value="ECO:0007669"/>
    <property type="project" value="UniProtKB-UniRule"/>
</dbReference>
<dbReference type="Proteomes" id="UP000295496">
    <property type="component" value="Unassembled WGS sequence"/>
</dbReference>
<gene>
    <name evidence="5" type="primary">frdD</name>
    <name evidence="6" type="ORF">EV692_2358</name>
</gene>
<keyword evidence="4 5" id="KW-0472">Membrane</keyword>
<sequence>MVDQNPKRSQEPPVWLLFSAGSAISALAFPALILILGILLPFGIISPDSIIAFSHHWLGKLVILVLAIFPMWMGLHRIHHGMHDVKLHMPNGGLIFYGLAAIYSIVVIGAVIAI</sequence>
<dbReference type="EMBL" id="SMGJ01000011">
    <property type="protein sequence ID" value="TCK64973.1"/>
    <property type="molecule type" value="Genomic_DNA"/>
</dbReference>
<dbReference type="CDD" id="cd00547">
    <property type="entry name" value="QFR_TypeD_subunitD"/>
    <property type="match status" value="1"/>
</dbReference>
<name>A0A4R1KKX2_9PAST</name>
<accession>A0A4R1KKX2</accession>
<evidence type="ECO:0000313" key="7">
    <source>
        <dbReference type="Proteomes" id="UP000295496"/>
    </source>
</evidence>
<dbReference type="GO" id="GO:0045283">
    <property type="term" value="C:fumarate reductase complex"/>
    <property type="evidence" value="ECO:0007669"/>
    <property type="project" value="UniProtKB-UniRule"/>
</dbReference>
<comment type="similarity">
    <text evidence="5">Belongs to the FrdD family.</text>
</comment>
<comment type="function">
    <text evidence="5">Anchors the catalytic components of the fumarate reductase complex to the cell membrane, binds quinones.</text>
</comment>
<dbReference type="RefSeq" id="WP_132302910.1">
    <property type="nucleotide sequence ID" value="NZ_CP170642.1"/>
</dbReference>
<proteinExistence type="inferred from homology"/>
<keyword evidence="3 5" id="KW-1133">Transmembrane helix</keyword>
<feature type="transmembrane region" description="Helical" evidence="5">
    <location>
        <begin position="57"/>
        <end position="75"/>
    </location>
</feature>
<evidence type="ECO:0000313" key="6">
    <source>
        <dbReference type="EMBL" id="TCK64973.1"/>
    </source>
</evidence>
<dbReference type="NCBIfam" id="NF003977">
    <property type="entry name" value="PRK05470.1-1"/>
    <property type="match status" value="1"/>
</dbReference>
<evidence type="ECO:0000256" key="2">
    <source>
        <dbReference type="ARBA" id="ARBA00022692"/>
    </source>
</evidence>
<feature type="transmembrane region" description="Helical" evidence="5">
    <location>
        <begin position="95"/>
        <end position="113"/>
    </location>
</feature>
<dbReference type="PIRSF" id="PIRSF000179">
    <property type="entry name" value="FrdD"/>
    <property type="match status" value="1"/>
</dbReference>
<protein>
    <recommendedName>
        <fullName evidence="5">Fumarate reductase subunit D</fullName>
    </recommendedName>
    <alternativeName>
        <fullName evidence="5">Quinol-fumarate reductase subunit D</fullName>
        <shortName evidence="5">QFR subunit D</shortName>
    </alternativeName>
</protein>
<evidence type="ECO:0000256" key="1">
    <source>
        <dbReference type="ARBA" id="ARBA00022475"/>
    </source>
</evidence>
<dbReference type="InterPro" id="IPR003418">
    <property type="entry name" value="Fumarate_red_D"/>
</dbReference>
<organism evidence="6 7">
    <name type="scientific">Lonepinella koalarum</name>
    <dbReference type="NCBI Taxonomy" id="53417"/>
    <lineage>
        <taxon>Bacteria</taxon>
        <taxon>Pseudomonadati</taxon>
        <taxon>Pseudomonadota</taxon>
        <taxon>Gammaproteobacteria</taxon>
        <taxon>Pasteurellales</taxon>
        <taxon>Pasteurellaceae</taxon>
        <taxon>Lonepinella</taxon>
    </lineage>
</organism>
<evidence type="ECO:0000256" key="5">
    <source>
        <dbReference type="HAMAP-Rule" id="MF_00709"/>
    </source>
</evidence>
<comment type="caution">
    <text evidence="6">The sequence shown here is derived from an EMBL/GenBank/DDBJ whole genome shotgun (WGS) entry which is preliminary data.</text>
</comment>
<dbReference type="SUPFAM" id="SSF81343">
    <property type="entry name" value="Fumarate reductase respiratory complex transmembrane subunits"/>
    <property type="match status" value="1"/>
</dbReference>
<comment type="subcellular location">
    <subcellularLocation>
        <location evidence="5">Cell membrane</location>
        <topology evidence="5">Multi-pass membrane protein</topology>
    </subcellularLocation>
</comment>